<evidence type="ECO:0000256" key="23">
    <source>
        <dbReference type="ARBA" id="ARBA00051516"/>
    </source>
</evidence>
<evidence type="ECO:0000313" key="28">
    <source>
        <dbReference type="EMBL" id="KAJ5374839.1"/>
    </source>
</evidence>
<evidence type="ECO:0000256" key="9">
    <source>
        <dbReference type="ARBA" id="ARBA00022630"/>
    </source>
</evidence>
<dbReference type="RefSeq" id="XP_056580825.1">
    <property type="nucleotide sequence ID" value="XM_056724575.1"/>
</dbReference>
<evidence type="ECO:0000256" key="16">
    <source>
        <dbReference type="ARBA" id="ARBA00023004"/>
    </source>
</evidence>
<evidence type="ECO:0000256" key="12">
    <source>
        <dbReference type="ARBA" id="ARBA00022827"/>
    </source>
</evidence>
<evidence type="ECO:0000256" key="27">
    <source>
        <dbReference type="PIRSR" id="PIRSR602403-1"/>
    </source>
</evidence>
<dbReference type="FunFam" id="1.10.630.10:FF:000040">
    <property type="entry name" value="Bifunctional cytochrome P450/NADPH--P450 reductase"/>
    <property type="match status" value="1"/>
</dbReference>
<dbReference type="AlphaFoldDB" id="A0A9W9SCV5"/>
<comment type="caution">
    <text evidence="28">The sequence shown here is derived from an EMBL/GenBank/DDBJ whole genome shotgun (WGS) entry which is preliminary data.</text>
</comment>
<dbReference type="OrthoDB" id="1470350at2759"/>
<evidence type="ECO:0000256" key="2">
    <source>
        <dbReference type="ARBA" id="ARBA00001971"/>
    </source>
</evidence>
<dbReference type="Gene3D" id="1.10.630.10">
    <property type="entry name" value="Cytochrome P450"/>
    <property type="match status" value="1"/>
</dbReference>
<dbReference type="SUPFAM" id="SSF48264">
    <property type="entry name" value="Cytochrome P450"/>
    <property type="match status" value="1"/>
</dbReference>
<reference evidence="28" key="2">
    <citation type="journal article" date="2023" name="IMA Fungus">
        <title>Comparative genomic study of the Penicillium genus elucidates a diverse pangenome and 15 lateral gene transfer events.</title>
        <authorList>
            <person name="Petersen C."/>
            <person name="Sorensen T."/>
            <person name="Nielsen M.R."/>
            <person name="Sondergaard T.E."/>
            <person name="Sorensen J.L."/>
            <person name="Fitzpatrick D.A."/>
            <person name="Frisvad J.C."/>
            <person name="Nielsen K.L."/>
        </authorList>
    </citation>
    <scope>NUCLEOTIDE SEQUENCE</scope>
    <source>
        <strain evidence="28">IBT 3081</strain>
    </source>
</reference>
<keyword evidence="11 27" id="KW-0479">Metal-binding</keyword>
<evidence type="ECO:0000256" key="18">
    <source>
        <dbReference type="ARBA" id="ARBA00023797"/>
    </source>
</evidence>
<keyword evidence="9" id="KW-0285">Flavoprotein</keyword>
<comment type="catalytic activity">
    <reaction evidence="23">
        <text>dodecanoate + reduced [NADPH--hemoprotein reductase] + O2 = 5-hydroxydodecanoate + oxidized [NADPH--hemoprotein reductase] + H2O + H(+)</text>
        <dbReference type="Rhea" id="RHEA:76723"/>
        <dbReference type="Rhea" id="RHEA-COMP:11964"/>
        <dbReference type="Rhea" id="RHEA-COMP:11965"/>
        <dbReference type="ChEBI" id="CHEBI:15377"/>
        <dbReference type="ChEBI" id="CHEBI:15378"/>
        <dbReference type="ChEBI" id="CHEBI:15379"/>
        <dbReference type="ChEBI" id="CHEBI:18262"/>
        <dbReference type="ChEBI" id="CHEBI:57618"/>
        <dbReference type="ChEBI" id="CHEBI:58210"/>
        <dbReference type="ChEBI" id="CHEBI:195418"/>
    </reaction>
    <physiologicalReaction direction="left-to-right" evidence="23">
        <dbReference type="Rhea" id="RHEA:76724"/>
    </physiologicalReaction>
</comment>
<comment type="cofactor">
    <cofactor evidence="1">
        <name>FMN</name>
        <dbReference type="ChEBI" id="CHEBI:58210"/>
    </cofactor>
</comment>
<evidence type="ECO:0000256" key="3">
    <source>
        <dbReference type="ARBA" id="ARBA00001974"/>
    </source>
</evidence>
<evidence type="ECO:0000256" key="4">
    <source>
        <dbReference type="ARBA" id="ARBA00010018"/>
    </source>
</evidence>
<keyword evidence="15" id="KW-0560">Oxidoreductase</keyword>
<keyword evidence="17" id="KW-0503">Monooxygenase</keyword>
<comment type="catalytic activity">
    <reaction evidence="24">
        <text>dodecan-1-ol + reduced [NADPH--hemoprotein reductase] + O2 = 1,6-dodecanediol + oxidized [NADPH--hemoprotein reductase] + H2O + H(+)</text>
        <dbReference type="Rhea" id="RHEA:76779"/>
        <dbReference type="Rhea" id="RHEA-COMP:11964"/>
        <dbReference type="Rhea" id="RHEA-COMP:11965"/>
        <dbReference type="ChEBI" id="CHEBI:15377"/>
        <dbReference type="ChEBI" id="CHEBI:15378"/>
        <dbReference type="ChEBI" id="CHEBI:15379"/>
        <dbReference type="ChEBI" id="CHEBI:28878"/>
        <dbReference type="ChEBI" id="CHEBI:57618"/>
        <dbReference type="ChEBI" id="CHEBI:58210"/>
        <dbReference type="ChEBI" id="CHEBI:195445"/>
    </reaction>
    <physiologicalReaction direction="left-to-right" evidence="24">
        <dbReference type="Rhea" id="RHEA:76780"/>
    </physiologicalReaction>
</comment>
<evidence type="ECO:0000256" key="7">
    <source>
        <dbReference type="ARBA" id="ARBA00022448"/>
    </source>
</evidence>
<evidence type="ECO:0000256" key="26">
    <source>
        <dbReference type="ARBA" id="ARBA00081991"/>
    </source>
</evidence>
<evidence type="ECO:0000256" key="8">
    <source>
        <dbReference type="ARBA" id="ARBA00022617"/>
    </source>
</evidence>
<evidence type="ECO:0000256" key="25">
    <source>
        <dbReference type="ARBA" id="ARBA00069187"/>
    </source>
</evidence>
<evidence type="ECO:0000256" key="21">
    <source>
        <dbReference type="ARBA" id="ARBA00050670"/>
    </source>
</evidence>
<evidence type="ECO:0000256" key="24">
    <source>
        <dbReference type="ARBA" id="ARBA00052652"/>
    </source>
</evidence>
<comment type="cofactor">
    <cofactor evidence="3">
        <name>FAD</name>
        <dbReference type="ChEBI" id="CHEBI:57692"/>
    </cofactor>
</comment>
<comment type="similarity">
    <text evidence="4">In the N-terminal section; belongs to the cytochrome P450 family.</text>
</comment>
<accession>A0A9W9SCV5</accession>
<dbReference type="InterPro" id="IPR036396">
    <property type="entry name" value="Cyt_P450_sf"/>
</dbReference>
<keyword evidence="10" id="KW-0288">FMN</keyword>
<keyword evidence="29" id="KW-1185">Reference proteome</keyword>
<evidence type="ECO:0000256" key="19">
    <source>
        <dbReference type="ARBA" id="ARBA00047827"/>
    </source>
</evidence>
<keyword evidence="8 27" id="KW-0349">Heme</keyword>
<dbReference type="Proteomes" id="UP001147752">
    <property type="component" value="Unassembled WGS sequence"/>
</dbReference>
<keyword evidence="13" id="KW-0521">NADP</keyword>
<proteinExistence type="inferred from homology"/>
<dbReference type="PANTHER" id="PTHR24291:SF50">
    <property type="entry name" value="BIFUNCTIONAL ALBAFLAVENONE MONOOXYGENASE_TERPENE SYNTHASE"/>
    <property type="match status" value="1"/>
</dbReference>
<evidence type="ECO:0000256" key="5">
    <source>
        <dbReference type="ARBA" id="ARBA00010617"/>
    </source>
</evidence>
<evidence type="ECO:0000256" key="17">
    <source>
        <dbReference type="ARBA" id="ARBA00023033"/>
    </source>
</evidence>
<keyword evidence="14" id="KW-0249">Electron transport</keyword>
<dbReference type="PANTHER" id="PTHR24291">
    <property type="entry name" value="CYTOCHROME P450 FAMILY 4"/>
    <property type="match status" value="1"/>
</dbReference>
<dbReference type="Pfam" id="PF00067">
    <property type="entry name" value="p450"/>
    <property type="match status" value="1"/>
</dbReference>
<dbReference type="GO" id="GO:0003958">
    <property type="term" value="F:NADPH-hemoprotein reductase activity"/>
    <property type="evidence" value="ECO:0007669"/>
    <property type="project" value="UniProtKB-EC"/>
</dbReference>
<keyword evidence="12" id="KW-0274">FAD</keyword>
<evidence type="ECO:0000256" key="1">
    <source>
        <dbReference type="ARBA" id="ARBA00001917"/>
    </source>
</evidence>
<evidence type="ECO:0000256" key="6">
    <source>
        <dbReference type="ARBA" id="ARBA00012109"/>
    </source>
</evidence>
<feature type="binding site" description="axial binding residue" evidence="27">
    <location>
        <position position="405"/>
    </location>
    <ligand>
        <name>heme</name>
        <dbReference type="ChEBI" id="CHEBI:30413"/>
    </ligand>
    <ligandPart>
        <name>Fe</name>
        <dbReference type="ChEBI" id="CHEBI:18248"/>
    </ligandPart>
</feature>
<comment type="cofactor">
    <cofactor evidence="2 27">
        <name>heme</name>
        <dbReference type="ChEBI" id="CHEBI:30413"/>
    </cofactor>
</comment>
<sequence>MPSPIPQPQGLPILGNIFDMIPGNTWASLNKLAAEHGGAGIFKIKILTKQLVFITNAALLEEICDEKRFRKCVTGPIVEIRNLAHDSLFTAYDNEESWGIAHRIMAPFVLPDAVKEMHRDIQLTTDDLIWKWTSTDSTGQRVDVSNDLDRLNHAANMKCFFGQHVDCVLGEEPAVIKAMSDTTFEAMRRPTRPKLLTRLLYQSTFDKDIKTCRDYCAQMIAKRRDKPIQQRDLLHALLHEKDPKTGASLADSQVIDEIINIFIGSATAPNLISFTLYYLAKNPVEVTRARQEIDTLLGPSGQIEHSHLSQLPYCEAILRESFRLCATAPGFNIEPLPTDGPVLLSGGKYEIPKTQTMIAILSAVNRDPAVFGDPNAFKPERMLGEAFDRLPIGVKKGFGNGKRECYGKRYAWEWSLYALIRIIKDVDFELADKEYTFDMEGKNFNGAFSVKPLGMFARTKKRNTAVESG</sequence>
<keyword evidence="16 27" id="KW-0408">Iron</keyword>
<dbReference type="GO" id="GO:0005506">
    <property type="term" value="F:iron ion binding"/>
    <property type="evidence" value="ECO:0007669"/>
    <property type="project" value="InterPro"/>
</dbReference>
<dbReference type="EMBL" id="JAPZBT010000002">
    <property type="protein sequence ID" value="KAJ5374839.1"/>
    <property type="molecule type" value="Genomic_DNA"/>
</dbReference>
<evidence type="ECO:0000256" key="10">
    <source>
        <dbReference type="ARBA" id="ARBA00022643"/>
    </source>
</evidence>
<evidence type="ECO:0000256" key="13">
    <source>
        <dbReference type="ARBA" id="ARBA00022857"/>
    </source>
</evidence>
<dbReference type="GO" id="GO:0016712">
    <property type="term" value="F:oxidoreductase activity, acting on paired donors, with incorporation or reduction of molecular oxygen, reduced flavin or flavoprotein as one donor, and incorporation of one atom of oxygen"/>
    <property type="evidence" value="ECO:0007669"/>
    <property type="project" value="UniProtKB-EC"/>
</dbReference>
<comment type="catalytic activity">
    <reaction evidence="22">
        <text>dodecan-1-ol + reduced [NADPH--hemoprotein reductase] + O2 = 1,4-dodecanediol + oxidized [NADPH--hemoprotein reductase] + H2O + H(+)</text>
        <dbReference type="Rhea" id="RHEA:76763"/>
        <dbReference type="Rhea" id="RHEA-COMP:11964"/>
        <dbReference type="Rhea" id="RHEA-COMP:11965"/>
        <dbReference type="ChEBI" id="CHEBI:15377"/>
        <dbReference type="ChEBI" id="CHEBI:15378"/>
        <dbReference type="ChEBI" id="CHEBI:15379"/>
        <dbReference type="ChEBI" id="CHEBI:28878"/>
        <dbReference type="ChEBI" id="CHEBI:57618"/>
        <dbReference type="ChEBI" id="CHEBI:58210"/>
        <dbReference type="ChEBI" id="CHEBI:195422"/>
    </reaction>
    <physiologicalReaction direction="left-to-right" evidence="22">
        <dbReference type="Rhea" id="RHEA:76764"/>
    </physiologicalReaction>
</comment>
<name>A0A9W9SCV5_9EURO</name>
<evidence type="ECO:0000256" key="22">
    <source>
        <dbReference type="ARBA" id="ARBA00050725"/>
    </source>
</evidence>
<evidence type="ECO:0000256" key="15">
    <source>
        <dbReference type="ARBA" id="ARBA00023002"/>
    </source>
</evidence>
<comment type="catalytic activity">
    <reaction evidence="21">
        <text>dodecan-1-ol + reduced [NADPH--hemoprotein reductase] + O2 = 1,5-dodecanediol + oxidized [NADPH--hemoprotein reductase] + H2O + H(+)</text>
        <dbReference type="Rhea" id="RHEA:76759"/>
        <dbReference type="Rhea" id="RHEA-COMP:11964"/>
        <dbReference type="Rhea" id="RHEA-COMP:11965"/>
        <dbReference type="ChEBI" id="CHEBI:15377"/>
        <dbReference type="ChEBI" id="CHEBI:15378"/>
        <dbReference type="ChEBI" id="CHEBI:15379"/>
        <dbReference type="ChEBI" id="CHEBI:28878"/>
        <dbReference type="ChEBI" id="CHEBI:57618"/>
        <dbReference type="ChEBI" id="CHEBI:58210"/>
        <dbReference type="ChEBI" id="CHEBI:195414"/>
    </reaction>
    <physiologicalReaction direction="left-to-right" evidence="21">
        <dbReference type="Rhea" id="RHEA:76760"/>
    </physiologicalReaction>
</comment>
<dbReference type="GeneID" id="81463758"/>
<dbReference type="GO" id="GO:0020037">
    <property type="term" value="F:heme binding"/>
    <property type="evidence" value="ECO:0007669"/>
    <property type="project" value="InterPro"/>
</dbReference>
<dbReference type="InterPro" id="IPR001128">
    <property type="entry name" value="Cyt_P450"/>
</dbReference>
<dbReference type="InterPro" id="IPR050196">
    <property type="entry name" value="Cytochrome_P450_Monoox"/>
</dbReference>
<dbReference type="PRINTS" id="PR00465">
    <property type="entry name" value="EP450IV"/>
</dbReference>
<comment type="catalytic activity">
    <reaction evidence="19">
        <text>an organic molecule + reduced [NADPH--hemoprotein reductase] + O2 = an alcohol + oxidized [NADPH--hemoprotein reductase] + H2O + H(+)</text>
        <dbReference type="Rhea" id="RHEA:17149"/>
        <dbReference type="Rhea" id="RHEA-COMP:11964"/>
        <dbReference type="Rhea" id="RHEA-COMP:11965"/>
        <dbReference type="ChEBI" id="CHEBI:15377"/>
        <dbReference type="ChEBI" id="CHEBI:15378"/>
        <dbReference type="ChEBI" id="CHEBI:15379"/>
        <dbReference type="ChEBI" id="CHEBI:30879"/>
        <dbReference type="ChEBI" id="CHEBI:57618"/>
        <dbReference type="ChEBI" id="CHEBI:58210"/>
        <dbReference type="ChEBI" id="CHEBI:142491"/>
        <dbReference type="EC" id="1.14.14.1"/>
    </reaction>
</comment>
<reference evidence="28" key="1">
    <citation type="submission" date="2022-12" db="EMBL/GenBank/DDBJ databases">
        <authorList>
            <person name="Petersen C."/>
        </authorList>
    </citation>
    <scope>NUCLEOTIDE SEQUENCE</scope>
    <source>
        <strain evidence="28">IBT 3081</strain>
    </source>
</reference>
<comment type="catalytic activity">
    <reaction evidence="20">
        <text>2 oxidized [cytochrome P450] + NADPH = 2 reduced [cytochrome P450] + NADP(+) + H(+)</text>
        <dbReference type="Rhea" id="RHEA:24040"/>
        <dbReference type="Rhea" id="RHEA-COMP:14627"/>
        <dbReference type="Rhea" id="RHEA-COMP:14628"/>
        <dbReference type="ChEBI" id="CHEBI:15378"/>
        <dbReference type="ChEBI" id="CHEBI:55376"/>
        <dbReference type="ChEBI" id="CHEBI:57783"/>
        <dbReference type="ChEBI" id="CHEBI:58349"/>
        <dbReference type="ChEBI" id="CHEBI:60344"/>
        <dbReference type="EC" id="1.6.2.4"/>
    </reaction>
</comment>
<evidence type="ECO:0000256" key="14">
    <source>
        <dbReference type="ARBA" id="ARBA00022982"/>
    </source>
</evidence>
<evidence type="ECO:0000313" key="29">
    <source>
        <dbReference type="Proteomes" id="UP001147752"/>
    </source>
</evidence>
<dbReference type="EC" id="1.14.14.1" evidence="6"/>
<comment type="similarity">
    <text evidence="5">Belongs to the cytochrome P450 family.</text>
</comment>
<gene>
    <name evidence="28" type="ORF">N7517_006845</name>
</gene>
<evidence type="ECO:0000256" key="20">
    <source>
        <dbReference type="ARBA" id="ARBA00049342"/>
    </source>
</evidence>
<dbReference type="EC" id="1.6.2.4" evidence="18"/>
<dbReference type="GO" id="GO:0043386">
    <property type="term" value="P:mycotoxin biosynthetic process"/>
    <property type="evidence" value="ECO:0007669"/>
    <property type="project" value="UniProtKB-ARBA"/>
</dbReference>
<keyword evidence="7" id="KW-0813">Transport</keyword>
<organism evidence="28 29">
    <name type="scientific">Penicillium concentricum</name>
    <dbReference type="NCBI Taxonomy" id="293559"/>
    <lineage>
        <taxon>Eukaryota</taxon>
        <taxon>Fungi</taxon>
        <taxon>Dikarya</taxon>
        <taxon>Ascomycota</taxon>
        <taxon>Pezizomycotina</taxon>
        <taxon>Eurotiomycetes</taxon>
        <taxon>Eurotiomycetidae</taxon>
        <taxon>Eurotiales</taxon>
        <taxon>Aspergillaceae</taxon>
        <taxon>Penicillium</taxon>
    </lineage>
</organism>
<evidence type="ECO:0000256" key="11">
    <source>
        <dbReference type="ARBA" id="ARBA00022723"/>
    </source>
</evidence>
<dbReference type="InterPro" id="IPR002403">
    <property type="entry name" value="Cyt_P450_E_grp-IV"/>
</dbReference>
<protein>
    <recommendedName>
        <fullName evidence="25">Self-sufficient cytochrome P450 monooxygenase CYP505E4</fullName>
        <ecNumber evidence="6">1.14.14.1</ecNumber>
        <ecNumber evidence="18">1.6.2.4</ecNumber>
    </recommendedName>
    <alternativeName>
        <fullName evidence="26">Bifunctional cytochrome P450/NADPH--P450 reductase CYP505E4</fullName>
    </alternativeName>
</protein>